<keyword evidence="9" id="KW-1185">Reference proteome</keyword>
<feature type="signal peptide" evidence="6">
    <location>
        <begin position="1"/>
        <end position="21"/>
    </location>
</feature>
<dbReference type="GO" id="GO:0005634">
    <property type="term" value="C:nucleus"/>
    <property type="evidence" value="ECO:0007669"/>
    <property type="project" value="UniProtKB-SubCell"/>
</dbReference>
<evidence type="ECO:0000256" key="4">
    <source>
        <dbReference type="PROSITE-ProRule" id="PRU00267"/>
    </source>
</evidence>
<dbReference type="GO" id="GO:0003677">
    <property type="term" value="F:DNA binding"/>
    <property type="evidence" value="ECO:0007669"/>
    <property type="project" value="UniProtKB-UniRule"/>
</dbReference>
<name>A0A8T2UZM6_CERRI</name>
<dbReference type="OrthoDB" id="1919336at2759"/>
<dbReference type="PANTHER" id="PTHR46261:SF12">
    <property type="entry name" value="HIGH MOBILITY GROUP B PROTEIN 14"/>
    <property type="match status" value="1"/>
</dbReference>
<keyword evidence="6" id="KW-0732">Signal</keyword>
<dbReference type="InterPro" id="IPR029188">
    <property type="entry name" value="Rrp14_N"/>
</dbReference>
<evidence type="ECO:0000256" key="5">
    <source>
        <dbReference type="SAM" id="MobiDB-lite"/>
    </source>
</evidence>
<evidence type="ECO:0000256" key="2">
    <source>
        <dbReference type="ARBA" id="ARBA00023125"/>
    </source>
</evidence>
<dbReference type="PROSITE" id="PS50118">
    <property type="entry name" value="HMG_BOX_2"/>
    <property type="match status" value="1"/>
</dbReference>
<comment type="caution">
    <text evidence="8">The sequence shown here is derived from an EMBL/GenBank/DDBJ whole genome shotgun (WGS) entry which is preliminary data.</text>
</comment>
<feature type="domain" description="HMG box" evidence="7">
    <location>
        <begin position="58"/>
        <end position="106"/>
    </location>
</feature>
<evidence type="ECO:0000256" key="6">
    <source>
        <dbReference type="SAM" id="SignalP"/>
    </source>
</evidence>
<feature type="compositionally biased region" description="Acidic residues" evidence="5">
    <location>
        <begin position="95"/>
        <end position="106"/>
    </location>
</feature>
<dbReference type="SMART" id="SM00398">
    <property type="entry name" value="HMG"/>
    <property type="match status" value="1"/>
</dbReference>
<keyword evidence="3 4" id="KW-0539">Nucleus</keyword>
<evidence type="ECO:0000256" key="1">
    <source>
        <dbReference type="ARBA" id="ARBA00004123"/>
    </source>
</evidence>
<dbReference type="AlphaFoldDB" id="A0A8T2UZM6"/>
<reference evidence="8" key="1">
    <citation type="submission" date="2021-08" db="EMBL/GenBank/DDBJ databases">
        <title>WGS assembly of Ceratopteris richardii.</title>
        <authorList>
            <person name="Marchant D.B."/>
            <person name="Chen G."/>
            <person name="Jenkins J."/>
            <person name="Shu S."/>
            <person name="Leebens-Mack J."/>
            <person name="Grimwood J."/>
            <person name="Schmutz J."/>
            <person name="Soltis P."/>
            <person name="Soltis D."/>
            <person name="Chen Z.-H."/>
        </authorList>
    </citation>
    <scope>NUCLEOTIDE SEQUENCE</scope>
    <source>
        <strain evidence="8">Whitten #5841</strain>
        <tissue evidence="8">Leaf</tissue>
    </source>
</reference>
<evidence type="ECO:0000259" key="7">
    <source>
        <dbReference type="PROSITE" id="PS50118"/>
    </source>
</evidence>
<proteinExistence type="predicted"/>
<feature type="region of interest" description="Disordered" evidence="5">
    <location>
        <begin position="87"/>
        <end position="106"/>
    </location>
</feature>
<feature type="compositionally biased region" description="Basic residues" evidence="5">
    <location>
        <begin position="39"/>
        <end position="50"/>
    </location>
</feature>
<dbReference type="PANTHER" id="PTHR46261">
    <property type="entry name" value="HIGH MOBILITY GROUP B PROTEIN 4-RELATED"/>
    <property type="match status" value="1"/>
</dbReference>
<dbReference type="EMBL" id="CM035408">
    <property type="protein sequence ID" value="KAH7441681.1"/>
    <property type="molecule type" value="Genomic_DNA"/>
</dbReference>
<feature type="chain" id="PRO_5035783238" description="HMG box domain-containing protein" evidence="6">
    <location>
        <begin position="22"/>
        <end position="106"/>
    </location>
</feature>
<dbReference type="Pfam" id="PF00505">
    <property type="entry name" value="HMG_box"/>
    <property type="match status" value="1"/>
</dbReference>
<sequence length="106" mass="12472">MFMFCSLVIVIPRRTLLHTLAEYCRNANRKTQLSVKEQKARKTQAKKERKAKMDPNKPKRPPTAFFIYLEDFRKAFKEELPDVGKACGDKWKEMTDDDDDDDGEEE</sequence>
<evidence type="ECO:0000313" key="9">
    <source>
        <dbReference type="Proteomes" id="UP000825935"/>
    </source>
</evidence>
<evidence type="ECO:0000256" key="3">
    <source>
        <dbReference type="ARBA" id="ARBA00023242"/>
    </source>
</evidence>
<keyword evidence="2 4" id="KW-0238">DNA-binding</keyword>
<feature type="DNA-binding region" description="HMG box" evidence="4">
    <location>
        <begin position="58"/>
        <end position="106"/>
    </location>
</feature>
<comment type="subcellular location">
    <subcellularLocation>
        <location evidence="1">Nucleus</location>
    </subcellularLocation>
</comment>
<dbReference type="InterPro" id="IPR031061">
    <property type="entry name" value="HMGB_plant"/>
</dbReference>
<gene>
    <name evidence="8" type="ORF">KP509_03G048600</name>
</gene>
<organism evidence="8 9">
    <name type="scientific">Ceratopteris richardii</name>
    <name type="common">Triangle waterfern</name>
    <dbReference type="NCBI Taxonomy" id="49495"/>
    <lineage>
        <taxon>Eukaryota</taxon>
        <taxon>Viridiplantae</taxon>
        <taxon>Streptophyta</taxon>
        <taxon>Embryophyta</taxon>
        <taxon>Tracheophyta</taxon>
        <taxon>Polypodiopsida</taxon>
        <taxon>Polypodiidae</taxon>
        <taxon>Polypodiales</taxon>
        <taxon>Pteridineae</taxon>
        <taxon>Pteridaceae</taxon>
        <taxon>Parkerioideae</taxon>
        <taxon>Ceratopteris</taxon>
    </lineage>
</organism>
<dbReference type="Proteomes" id="UP000825935">
    <property type="component" value="Chromosome 3"/>
</dbReference>
<accession>A0A8T2UZM6</accession>
<dbReference type="InterPro" id="IPR009071">
    <property type="entry name" value="HMG_box_dom"/>
</dbReference>
<dbReference type="Pfam" id="PF15459">
    <property type="entry name" value="RRP14"/>
    <property type="match status" value="1"/>
</dbReference>
<evidence type="ECO:0000313" key="8">
    <source>
        <dbReference type="EMBL" id="KAH7441681.1"/>
    </source>
</evidence>
<feature type="region of interest" description="Disordered" evidence="5">
    <location>
        <begin position="32"/>
        <end position="62"/>
    </location>
</feature>
<dbReference type="Gene3D" id="1.10.30.10">
    <property type="entry name" value="High mobility group box domain"/>
    <property type="match status" value="1"/>
</dbReference>
<dbReference type="InterPro" id="IPR036910">
    <property type="entry name" value="HMG_box_dom_sf"/>
</dbReference>
<dbReference type="SUPFAM" id="SSF47095">
    <property type="entry name" value="HMG-box"/>
    <property type="match status" value="1"/>
</dbReference>
<protein>
    <recommendedName>
        <fullName evidence="7">HMG box domain-containing protein</fullName>
    </recommendedName>
</protein>